<accession>A0ABU7PEA0</accession>
<evidence type="ECO:0000313" key="2">
    <source>
        <dbReference type="EMBL" id="MEE4544106.1"/>
    </source>
</evidence>
<organism evidence="2 3">
    <name type="scientific">Actinacidiphila polyblastidii</name>
    <dbReference type="NCBI Taxonomy" id="3110430"/>
    <lineage>
        <taxon>Bacteria</taxon>
        <taxon>Bacillati</taxon>
        <taxon>Actinomycetota</taxon>
        <taxon>Actinomycetes</taxon>
        <taxon>Kitasatosporales</taxon>
        <taxon>Streptomycetaceae</taxon>
        <taxon>Actinacidiphila</taxon>
    </lineage>
</organism>
<evidence type="ECO:0000256" key="1">
    <source>
        <dbReference type="SAM" id="MobiDB-lite"/>
    </source>
</evidence>
<gene>
    <name evidence="2" type="ORF">V2S66_19275</name>
</gene>
<dbReference type="RefSeq" id="WP_330797077.1">
    <property type="nucleotide sequence ID" value="NZ_JAZEWV010000014.1"/>
</dbReference>
<feature type="compositionally biased region" description="Low complexity" evidence="1">
    <location>
        <begin position="7"/>
        <end position="18"/>
    </location>
</feature>
<reference evidence="2 3" key="1">
    <citation type="submission" date="2023-12" db="EMBL/GenBank/DDBJ databases">
        <title>Streptomyces sp. V4-01.</title>
        <authorList>
            <person name="Somphong A."/>
            <person name="Phongsopitanun W."/>
        </authorList>
    </citation>
    <scope>NUCLEOTIDE SEQUENCE [LARGE SCALE GENOMIC DNA]</scope>
    <source>
        <strain evidence="2 3">V4-01</strain>
    </source>
</reference>
<dbReference type="InterPro" id="IPR035172">
    <property type="entry name" value="DUF5302"/>
</dbReference>
<dbReference type="EMBL" id="JAZEWV010000014">
    <property type="protein sequence ID" value="MEE4544106.1"/>
    <property type="molecule type" value="Genomic_DNA"/>
</dbReference>
<name>A0ABU7PEA0_9ACTN</name>
<dbReference type="Pfam" id="PF17227">
    <property type="entry name" value="DUF5302"/>
    <property type="match status" value="1"/>
</dbReference>
<evidence type="ECO:0000313" key="3">
    <source>
        <dbReference type="Proteomes" id="UP001344658"/>
    </source>
</evidence>
<feature type="compositionally biased region" description="Basic and acidic residues" evidence="1">
    <location>
        <begin position="45"/>
        <end position="55"/>
    </location>
</feature>
<keyword evidence="3" id="KW-1185">Reference proteome</keyword>
<sequence>MSDAEQKAAAAPAAAEAAEATEQDAAADPETAAEPSEAADEAEDDVKRKFREALARKQGGRHANAGGGTGPDQSKIHGAHGRAGGPREFRRKSGG</sequence>
<feature type="region of interest" description="Disordered" evidence="1">
    <location>
        <begin position="1"/>
        <end position="95"/>
    </location>
</feature>
<proteinExistence type="predicted"/>
<comment type="caution">
    <text evidence="2">The sequence shown here is derived from an EMBL/GenBank/DDBJ whole genome shotgun (WGS) entry which is preliminary data.</text>
</comment>
<protein>
    <submittedName>
        <fullName evidence="2">DUF5302 domain-containing protein</fullName>
    </submittedName>
</protein>
<dbReference type="Proteomes" id="UP001344658">
    <property type="component" value="Unassembled WGS sequence"/>
</dbReference>